<dbReference type="EC" id="2.7.13.3" evidence="2"/>
<name>A0A0F8ZQX5_9ZZZZ</name>
<evidence type="ECO:0000256" key="5">
    <source>
        <dbReference type="ARBA" id="ARBA00022777"/>
    </source>
</evidence>
<dbReference type="GO" id="GO:0006935">
    <property type="term" value="P:chemotaxis"/>
    <property type="evidence" value="ECO:0007669"/>
    <property type="project" value="InterPro"/>
</dbReference>
<keyword evidence="3" id="KW-0597">Phosphoprotein</keyword>
<dbReference type="InterPro" id="IPR004358">
    <property type="entry name" value="Sig_transdc_His_kin-like_C"/>
</dbReference>
<dbReference type="GO" id="GO:0000155">
    <property type="term" value="F:phosphorelay sensor kinase activity"/>
    <property type="evidence" value="ECO:0007669"/>
    <property type="project" value="InterPro"/>
</dbReference>
<feature type="non-terminal residue" evidence="7">
    <location>
        <position position="364"/>
    </location>
</feature>
<reference evidence="7" key="1">
    <citation type="journal article" date="2015" name="Nature">
        <title>Complex archaea that bridge the gap between prokaryotes and eukaryotes.</title>
        <authorList>
            <person name="Spang A."/>
            <person name="Saw J.H."/>
            <person name="Jorgensen S.L."/>
            <person name="Zaremba-Niedzwiedzka K."/>
            <person name="Martijn J."/>
            <person name="Lind A.E."/>
            <person name="van Eijk R."/>
            <person name="Schleper C."/>
            <person name="Guy L."/>
            <person name="Ettema T.J."/>
        </authorList>
    </citation>
    <scope>NUCLEOTIDE SEQUENCE</scope>
</reference>
<dbReference type="SUPFAM" id="SSF55874">
    <property type="entry name" value="ATPase domain of HSP90 chaperone/DNA topoisomerase II/histidine kinase"/>
    <property type="match status" value="1"/>
</dbReference>
<comment type="caution">
    <text evidence="7">The sequence shown here is derived from an EMBL/GenBank/DDBJ whole genome shotgun (WGS) entry which is preliminary data.</text>
</comment>
<dbReference type="InterPro" id="IPR004105">
    <property type="entry name" value="CheA-like_dim"/>
</dbReference>
<comment type="catalytic activity">
    <reaction evidence="1">
        <text>ATP + protein L-histidine = ADP + protein N-phospho-L-histidine.</text>
        <dbReference type="EC" id="2.7.13.3"/>
    </reaction>
</comment>
<accession>A0A0F8ZQX5</accession>
<dbReference type="InterPro" id="IPR036890">
    <property type="entry name" value="HATPase_C_sf"/>
</dbReference>
<dbReference type="Pfam" id="PF02895">
    <property type="entry name" value="H-kinase_dim"/>
    <property type="match status" value="1"/>
</dbReference>
<dbReference type="FunFam" id="3.30.565.10:FF:000016">
    <property type="entry name" value="Chemotaxis protein CheA, putative"/>
    <property type="match status" value="1"/>
</dbReference>
<feature type="non-terminal residue" evidence="7">
    <location>
        <position position="1"/>
    </location>
</feature>
<dbReference type="InterPro" id="IPR036061">
    <property type="entry name" value="CheW-like_dom_sf"/>
</dbReference>
<sequence length="364" mass="42397">FERIIKDLMEKWEKEKPKPVIEESGESEFIEEEFIVEGVEKPSQIVEDFSEESLKITSVKVNIEYLEELMNYFGELVVMKNHLSQLLKEKGERIMARLFDKMDKPFLDIQEILFRLKLVRVESTFRKYKRLVRDVANETGRKLKLILEGTNVEIDRKILEELNSPLVHLIRNAISHGIESPKDRVKKGKSDFGTLKLKTFRRAGSIYIEVQDDGIGLNYDKIREKVVQKGYYDDDDEVKELSDEELHRFILMPGFSTIADADMISGRGMGLAIVAEKIKELGGEFSIQSQKDIGTKFTLVVPFTRAILRAQLFKVSEDLFAIPTENIKRIYFFDQNNVEFIEGEQFYRLNSKNIPIVYLDEYLK</sequence>
<dbReference type="Pfam" id="PF02518">
    <property type="entry name" value="HATPase_c"/>
    <property type="match status" value="1"/>
</dbReference>
<dbReference type="InterPro" id="IPR003594">
    <property type="entry name" value="HATPase_dom"/>
</dbReference>
<dbReference type="GO" id="GO:0005737">
    <property type="term" value="C:cytoplasm"/>
    <property type="evidence" value="ECO:0007669"/>
    <property type="project" value="InterPro"/>
</dbReference>
<dbReference type="PANTHER" id="PTHR43395">
    <property type="entry name" value="SENSOR HISTIDINE KINASE CHEA"/>
    <property type="match status" value="1"/>
</dbReference>
<keyword evidence="5" id="KW-0418">Kinase</keyword>
<evidence type="ECO:0000256" key="1">
    <source>
        <dbReference type="ARBA" id="ARBA00000085"/>
    </source>
</evidence>
<evidence type="ECO:0000256" key="4">
    <source>
        <dbReference type="ARBA" id="ARBA00022679"/>
    </source>
</evidence>
<evidence type="ECO:0000259" key="6">
    <source>
        <dbReference type="PROSITE" id="PS50109"/>
    </source>
</evidence>
<proteinExistence type="predicted"/>
<evidence type="ECO:0000313" key="7">
    <source>
        <dbReference type="EMBL" id="KKK62321.1"/>
    </source>
</evidence>
<dbReference type="InterPro" id="IPR005467">
    <property type="entry name" value="His_kinase_dom"/>
</dbReference>
<dbReference type="InterPro" id="IPR036097">
    <property type="entry name" value="HisK_dim/P_sf"/>
</dbReference>
<dbReference type="InterPro" id="IPR051315">
    <property type="entry name" value="Bact_Chemotaxis_CheA"/>
</dbReference>
<dbReference type="PRINTS" id="PR00344">
    <property type="entry name" value="BCTRLSENSOR"/>
</dbReference>
<gene>
    <name evidence="7" type="ORF">LCGC14_3005500</name>
</gene>
<evidence type="ECO:0000256" key="2">
    <source>
        <dbReference type="ARBA" id="ARBA00012438"/>
    </source>
</evidence>
<dbReference type="SUPFAM" id="SSF47384">
    <property type="entry name" value="Homodimeric domain of signal transducing histidine kinase"/>
    <property type="match status" value="1"/>
</dbReference>
<evidence type="ECO:0000256" key="3">
    <source>
        <dbReference type="ARBA" id="ARBA00022553"/>
    </source>
</evidence>
<dbReference type="Gene3D" id="3.30.565.10">
    <property type="entry name" value="Histidine kinase-like ATPase, C-terminal domain"/>
    <property type="match status" value="1"/>
</dbReference>
<dbReference type="PANTHER" id="PTHR43395:SF8">
    <property type="entry name" value="HISTIDINE KINASE"/>
    <property type="match status" value="1"/>
</dbReference>
<dbReference type="PROSITE" id="PS50109">
    <property type="entry name" value="HIS_KIN"/>
    <property type="match status" value="1"/>
</dbReference>
<feature type="domain" description="Histidine kinase" evidence="6">
    <location>
        <begin position="92"/>
        <end position="305"/>
    </location>
</feature>
<organism evidence="7">
    <name type="scientific">marine sediment metagenome</name>
    <dbReference type="NCBI Taxonomy" id="412755"/>
    <lineage>
        <taxon>unclassified sequences</taxon>
        <taxon>metagenomes</taxon>
        <taxon>ecological metagenomes</taxon>
    </lineage>
</organism>
<dbReference type="AlphaFoldDB" id="A0A0F8ZQX5"/>
<dbReference type="EMBL" id="LAZR01062048">
    <property type="protein sequence ID" value="KKK62321.1"/>
    <property type="molecule type" value="Genomic_DNA"/>
</dbReference>
<dbReference type="SMART" id="SM00387">
    <property type="entry name" value="HATPase_c"/>
    <property type="match status" value="1"/>
</dbReference>
<dbReference type="SMART" id="SM01231">
    <property type="entry name" value="H-kinase_dim"/>
    <property type="match status" value="1"/>
</dbReference>
<protein>
    <recommendedName>
        <fullName evidence="2">histidine kinase</fullName>
        <ecNumber evidence="2">2.7.13.3</ecNumber>
    </recommendedName>
</protein>
<dbReference type="SUPFAM" id="SSF50341">
    <property type="entry name" value="CheW-like"/>
    <property type="match status" value="1"/>
</dbReference>
<keyword evidence="4" id="KW-0808">Transferase</keyword>